<evidence type="ECO:0000256" key="1">
    <source>
        <dbReference type="SAM" id="MobiDB-lite"/>
    </source>
</evidence>
<evidence type="ECO:0000313" key="5">
    <source>
        <dbReference type="Proteomes" id="UP000639772"/>
    </source>
</evidence>
<reference evidence="4 5" key="1">
    <citation type="journal article" date="2020" name="Nat. Food">
        <title>A phased Vanilla planifolia genome enables genetic improvement of flavour and production.</title>
        <authorList>
            <person name="Hasing T."/>
            <person name="Tang H."/>
            <person name="Brym M."/>
            <person name="Khazi F."/>
            <person name="Huang T."/>
            <person name="Chambers A.H."/>
        </authorList>
    </citation>
    <scope>NUCLEOTIDE SEQUENCE [LARGE SCALE GENOMIC DNA]</scope>
    <source>
        <tissue evidence="3">Leaf</tissue>
    </source>
</reference>
<dbReference type="AlphaFoldDB" id="A0A835Q0N4"/>
<proteinExistence type="predicted"/>
<protein>
    <submittedName>
        <fullName evidence="3">Uncharacterized protein</fullName>
    </submittedName>
</protein>
<organism evidence="3 5">
    <name type="scientific">Vanilla planifolia</name>
    <name type="common">Vanilla</name>
    <dbReference type="NCBI Taxonomy" id="51239"/>
    <lineage>
        <taxon>Eukaryota</taxon>
        <taxon>Viridiplantae</taxon>
        <taxon>Streptophyta</taxon>
        <taxon>Embryophyta</taxon>
        <taxon>Tracheophyta</taxon>
        <taxon>Spermatophyta</taxon>
        <taxon>Magnoliopsida</taxon>
        <taxon>Liliopsida</taxon>
        <taxon>Asparagales</taxon>
        <taxon>Orchidaceae</taxon>
        <taxon>Vanilloideae</taxon>
        <taxon>Vanilleae</taxon>
        <taxon>Vanilla</taxon>
    </lineage>
</organism>
<comment type="caution">
    <text evidence="3">The sequence shown here is derived from an EMBL/GenBank/DDBJ whole genome shotgun (WGS) entry which is preliminary data.</text>
</comment>
<evidence type="ECO:0000313" key="3">
    <source>
        <dbReference type="EMBL" id="KAG0462060.1"/>
    </source>
</evidence>
<dbReference type="Proteomes" id="UP000636800">
    <property type="component" value="Chromosome 11"/>
</dbReference>
<sequence length="131" mass="14220">MLSAANGTLSTTSQPPAISITWERKALALSQDLTHRHPGGTLAHGAVTATADGGAVVGGSRGYETAEEGGSRGPMRSRDSYPEDGTVESWEQRAEARRLTVTKKKRIDEGKRFFLHASNIVEFFHQAPWLE</sequence>
<dbReference type="EMBL" id="JADCNL010000011">
    <property type="protein sequence ID" value="KAG0460629.1"/>
    <property type="molecule type" value="Genomic_DNA"/>
</dbReference>
<evidence type="ECO:0000313" key="2">
    <source>
        <dbReference type="EMBL" id="KAG0460629.1"/>
    </source>
</evidence>
<dbReference type="EMBL" id="JADCNM010000011">
    <property type="protein sequence ID" value="KAG0462060.1"/>
    <property type="molecule type" value="Genomic_DNA"/>
</dbReference>
<gene>
    <name evidence="3" type="ORF">HPP92_020536</name>
    <name evidence="2" type="ORF">HPP92_020926</name>
</gene>
<dbReference type="Proteomes" id="UP000639772">
    <property type="component" value="Chromosome 11"/>
</dbReference>
<keyword evidence="4" id="KW-1185">Reference proteome</keyword>
<name>A0A835Q0N4_VANPL</name>
<accession>A0A835Q0N4</accession>
<evidence type="ECO:0000313" key="4">
    <source>
        <dbReference type="Proteomes" id="UP000636800"/>
    </source>
</evidence>
<feature type="region of interest" description="Disordered" evidence="1">
    <location>
        <begin position="59"/>
        <end position="93"/>
    </location>
</feature>